<dbReference type="Pfam" id="PF08670">
    <property type="entry name" value="MEKHLA"/>
    <property type="match status" value="1"/>
</dbReference>
<proteinExistence type="predicted"/>
<protein>
    <submittedName>
        <fullName evidence="2">MEKHLA domain-containing protein</fullName>
    </submittedName>
</protein>
<evidence type="ECO:0000259" key="1">
    <source>
        <dbReference type="Pfam" id="PF08670"/>
    </source>
</evidence>
<gene>
    <name evidence="2" type="ORF">E5222_09410</name>
</gene>
<feature type="domain" description="MEKHLA" evidence="1">
    <location>
        <begin position="16"/>
        <end position="146"/>
    </location>
</feature>
<reference evidence="2 3" key="1">
    <citation type="submission" date="2019-04" db="EMBL/GenBank/DDBJ databases">
        <title>Altererythrobacter aquimixticola sp. nov., isolated from sediment of junction between the ocean and a freshwater spring.</title>
        <authorList>
            <person name="Yoon J.-H."/>
        </authorList>
    </citation>
    <scope>NUCLEOTIDE SEQUENCE [LARGE SCALE GENOMIC DNA]</scope>
    <source>
        <strain evidence="2 3">SSKS-13</strain>
    </source>
</reference>
<sequence length="149" mass="16086">MDDREAMERSAGARLALLEESFAHLAGRPLVAGGDGLWNAPGAVVAHGTQDPPLFFYGNRTALTLFRMSAEQFIGLPSYKSAEPGLRAERAAMLAKLDAEDVVTGYHGIRIAADGTRFRIEDAVIWNLVDATGKRHGQAATFGKWEMVG</sequence>
<evidence type="ECO:0000313" key="2">
    <source>
        <dbReference type="EMBL" id="TIX50479.1"/>
    </source>
</evidence>
<dbReference type="InterPro" id="IPR013978">
    <property type="entry name" value="MEKHLA"/>
</dbReference>
<evidence type="ECO:0000313" key="3">
    <source>
        <dbReference type="Proteomes" id="UP000309389"/>
    </source>
</evidence>
<dbReference type="OrthoDB" id="9794448at2"/>
<accession>A0A4T3F0C2</accession>
<organism evidence="2 3">
    <name type="scientific">Alteraurantiacibacter aquimixticola</name>
    <dbReference type="NCBI Taxonomy" id="2489173"/>
    <lineage>
        <taxon>Bacteria</taxon>
        <taxon>Pseudomonadati</taxon>
        <taxon>Pseudomonadota</taxon>
        <taxon>Alphaproteobacteria</taxon>
        <taxon>Sphingomonadales</taxon>
        <taxon>Erythrobacteraceae</taxon>
        <taxon>Alteraurantiacibacter</taxon>
    </lineage>
</organism>
<dbReference type="Proteomes" id="UP000309389">
    <property type="component" value="Unassembled WGS sequence"/>
</dbReference>
<dbReference type="AlphaFoldDB" id="A0A4T3F0C2"/>
<dbReference type="EMBL" id="SSHH01000002">
    <property type="protein sequence ID" value="TIX50479.1"/>
    <property type="molecule type" value="Genomic_DNA"/>
</dbReference>
<keyword evidence="3" id="KW-1185">Reference proteome</keyword>
<dbReference type="RefSeq" id="WP_136693500.1">
    <property type="nucleotide sequence ID" value="NZ_SSHH01000002.1"/>
</dbReference>
<name>A0A4T3F0C2_9SPHN</name>
<comment type="caution">
    <text evidence="2">The sequence shown here is derived from an EMBL/GenBank/DDBJ whole genome shotgun (WGS) entry which is preliminary data.</text>
</comment>